<evidence type="ECO:0000313" key="1">
    <source>
        <dbReference type="EMBL" id="KAA6386114.1"/>
    </source>
</evidence>
<feature type="non-terminal residue" evidence="1">
    <location>
        <position position="1"/>
    </location>
</feature>
<organism evidence="1 2">
    <name type="scientific">Streblomastix strix</name>
    <dbReference type="NCBI Taxonomy" id="222440"/>
    <lineage>
        <taxon>Eukaryota</taxon>
        <taxon>Metamonada</taxon>
        <taxon>Preaxostyla</taxon>
        <taxon>Oxymonadida</taxon>
        <taxon>Streblomastigidae</taxon>
        <taxon>Streblomastix</taxon>
    </lineage>
</organism>
<gene>
    <name evidence="1" type="ORF">EZS28_018354</name>
</gene>
<comment type="caution">
    <text evidence="1">The sequence shown here is derived from an EMBL/GenBank/DDBJ whole genome shotgun (WGS) entry which is preliminary data.</text>
</comment>
<protein>
    <submittedName>
        <fullName evidence="1">Uncharacterized protein</fullName>
    </submittedName>
</protein>
<dbReference type="Proteomes" id="UP000324800">
    <property type="component" value="Unassembled WGS sequence"/>
</dbReference>
<name>A0A5J4VTW4_9EUKA</name>
<proteinExistence type="predicted"/>
<dbReference type="EMBL" id="SNRW01004955">
    <property type="protein sequence ID" value="KAA6386114.1"/>
    <property type="molecule type" value="Genomic_DNA"/>
</dbReference>
<sequence length="143" mass="16851">DQDNFHPIFVLLQCLETYNYFQPDKWLKRKAHKYPIHKDVEILISLNAYFLNNVKNFWIPIRAIIFQQCGCGAVDGLVLEPLFSKMKNEIAAQLMMKKSWWSNRWISEMYGFLLYSISPISSEDEFVNMKYAYMCDSDILSSG</sequence>
<accession>A0A5J4VTW4</accession>
<evidence type="ECO:0000313" key="2">
    <source>
        <dbReference type="Proteomes" id="UP000324800"/>
    </source>
</evidence>
<reference evidence="1 2" key="1">
    <citation type="submission" date="2019-03" db="EMBL/GenBank/DDBJ databases">
        <title>Single cell metagenomics reveals metabolic interactions within the superorganism composed of flagellate Streblomastix strix and complex community of Bacteroidetes bacteria on its surface.</title>
        <authorList>
            <person name="Treitli S.C."/>
            <person name="Kolisko M."/>
            <person name="Husnik F."/>
            <person name="Keeling P."/>
            <person name="Hampl V."/>
        </authorList>
    </citation>
    <scope>NUCLEOTIDE SEQUENCE [LARGE SCALE GENOMIC DNA]</scope>
    <source>
        <strain evidence="1">ST1C</strain>
    </source>
</reference>
<dbReference type="AlphaFoldDB" id="A0A5J4VTW4"/>